<feature type="transmembrane region" description="Helical" evidence="5">
    <location>
        <begin position="110"/>
        <end position="129"/>
    </location>
</feature>
<gene>
    <name evidence="7" type="ORF">H8Z77_05765</name>
</gene>
<evidence type="ECO:0000313" key="8">
    <source>
        <dbReference type="Proteomes" id="UP000649151"/>
    </source>
</evidence>
<feature type="transmembrane region" description="Helical" evidence="5">
    <location>
        <begin position="255"/>
        <end position="274"/>
    </location>
</feature>
<feature type="domain" description="Integral membrane bound transporter" evidence="6">
    <location>
        <begin position="213"/>
        <end position="330"/>
    </location>
</feature>
<evidence type="ECO:0000256" key="5">
    <source>
        <dbReference type="SAM" id="Phobius"/>
    </source>
</evidence>
<protein>
    <submittedName>
        <fullName evidence="7">FUSC family protein</fullName>
    </submittedName>
</protein>
<feature type="transmembrane region" description="Helical" evidence="5">
    <location>
        <begin position="87"/>
        <end position="104"/>
    </location>
</feature>
<evidence type="ECO:0000256" key="1">
    <source>
        <dbReference type="ARBA" id="ARBA00004141"/>
    </source>
</evidence>
<evidence type="ECO:0000313" key="7">
    <source>
        <dbReference type="EMBL" id="MBC5787529.1"/>
    </source>
</evidence>
<dbReference type="InterPro" id="IPR049453">
    <property type="entry name" value="Memb_transporter_dom"/>
</dbReference>
<feature type="transmembrane region" description="Helical" evidence="5">
    <location>
        <begin position="319"/>
        <end position="336"/>
    </location>
</feature>
<dbReference type="RefSeq" id="WP_069988390.1">
    <property type="nucleotide sequence ID" value="NZ_JACOQK010000001.1"/>
</dbReference>
<evidence type="ECO:0000256" key="4">
    <source>
        <dbReference type="ARBA" id="ARBA00023136"/>
    </source>
</evidence>
<sequence>MTFYQLLQLDPLPFKKLIQEANSRQEKRRYIFAFILKNILVVLFAIVFIGGANLIFGNENSSVAVVVFCILLMVRFVDFGYEIKSSLFSLFLVFFILTVGPILANSANPYWKLLIHMISISLLMVLTCLRPSYGNQSIYVFGYLLIQNYPVTGQLLQMRCLEIGIGFVLCGIIFYCKHHKKHYETHLGNVFKNFSLFDPTYQWQIKVALGVSLAMFIGDLVHVPRTMWIGFAALAVLQIDPKSVKQRLKLRAPSAIVGSLVFGVICTIFPQILSMLGPISGLLMGFCATYQWKNAFNCFGALLVASSIFGLWNSIFLRILLNIFGSYFAFGFHLLYDKIMMLFSQTRKNQLISQ</sequence>
<feature type="transmembrane region" description="Helical" evidence="5">
    <location>
        <begin position="30"/>
        <end position="56"/>
    </location>
</feature>
<keyword evidence="2 5" id="KW-0812">Transmembrane</keyword>
<accession>A0ABR7IR68</accession>
<proteinExistence type="predicted"/>
<evidence type="ECO:0000256" key="3">
    <source>
        <dbReference type="ARBA" id="ARBA00022989"/>
    </source>
</evidence>
<dbReference type="Proteomes" id="UP000649151">
    <property type="component" value="Unassembled WGS sequence"/>
</dbReference>
<comment type="caution">
    <text evidence="7">The sequence shown here is derived from an EMBL/GenBank/DDBJ whole genome shotgun (WGS) entry which is preliminary data.</text>
</comment>
<name>A0ABR7IR68_9CLOT</name>
<evidence type="ECO:0000256" key="2">
    <source>
        <dbReference type="ARBA" id="ARBA00022692"/>
    </source>
</evidence>
<keyword evidence="3 5" id="KW-1133">Transmembrane helix</keyword>
<evidence type="ECO:0000259" key="6">
    <source>
        <dbReference type="Pfam" id="PF13515"/>
    </source>
</evidence>
<reference evidence="7 8" key="1">
    <citation type="submission" date="2020-08" db="EMBL/GenBank/DDBJ databases">
        <title>Genome public.</title>
        <authorList>
            <person name="Liu C."/>
            <person name="Sun Q."/>
        </authorList>
    </citation>
    <scope>NUCLEOTIDE SEQUENCE [LARGE SCALE GENOMIC DNA]</scope>
    <source>
        <strain evidence="7 8">NSJ-27</strain>
    </source>
</reference>
<keyword evidence="4 5" id="KW-0472">Membrane</keyword>
<keyword evidence="8" id="KW-1185">Reference proteome</keyword>
<organism evidence="7 8">
    <name type="scientific">Clostridium facile</name>
    <dbReference type="NCBI Taxonomy" id="2763035"/>
    <lineage>
        <taxon>Bacteria</taxon>
        <taxon>Bacillati</taxon>
        <taxon>Bacillota</taxon>
        <taxon>Clostridia</taxon>
        <taxon>Eubacteriales</taxon>
        <taxon>Clostridiaceae</taxon>
        <taxon>Clostridium</taxon>
    </lineage>
</organism>
<comment type="subcellular location">
    <subcellularLocation>
        <location evidence="1">Membrane</location>
        <topology evidence="1">Multi-pass membrane protein</topology>
    </subcellularLocation>
</comment>
<dbReference type="EMBL" id="JACOQK010000001">
    <property type="protein sequence ID" value="MBC5787529.1"/>
    <property type="molecule type" value="Genomic_DNA"/>
</dbReference>
<feature type="transmembrane region" description="Helical" evidence="5">
    <location>
        <begin position="62"/>
        <end position="80"/>
    </location>
</feature>
<dbReference type="Pfam" id="PF13515">
    <property type="entry name" value="FUSC_2"/>
    <property type="match status" value="1"/>
</dbReference>